<keyword evidence="4" id="KW-0472">Membrane</keyword>
<keyword evidence="7" id="KW-1185">Reference proteome</keyword>
<comment type="caution">
    <text evidence="6">The sequence shown here is derived from an EMBL/GenBank/DDBJ whole genome shotgun (WGS) entry which is preliminary data.</text>
</comment>
<dbReference type="InterPro" id="IPR001173">
    <property type="entry name" value="Glyco_trans_2-like"/>
</dbReference>
<dbReference type="EMBL" id="JAUJEB010000001">
    <property type="protein sequence ID" value="MDN5211669.1"/>
    <property type="molecule type" value="Genomic_DNA"/>
</dbReference>
<feature type="transmembrane region" description="Helical" evidence="4">
    <location>
        <begin position="297"/>
        <end position="317"/>
    </location>
</feature>
<keyword evidence="3" id="KW-0808">Transferase</keyword>
<name>A0ABT8L1N7_9BACT</name>
<comment type="similarity">
    <text evidence="1">Belongs to the glycosyltransferase 2 family.</text>
</comment>
<reference evidence="6" key="1">
    <citation type="submission" date="2023-06" db="EMBL/GenBank/DDBJ databases">
        <title>Genomic of Agaribacillus aureum.</title>
        <authorList>
            <person name="Wang G."/>
        </authorList>
    </citation>
    <scope>NUCLEOTIDE SEQUENCE</scope>
    <source>
        <strain evidence="6">BMA12</strain>
    </source>
</reference>
<evidence type="ECO:0000259" key="5">
    <source>
        <dbReference type="Pfam" id="PF00535"/>
    </source>
</evidence>
<dbReference type="PANTHER" id="PTHR43630">
    <property type="entry name" value="POLY-BETA-1,6-N-ACETYL-D-GLUCOSAMINE SYNTHASE"/>
    <property type="match status" value="1"/>
</dbReference>
<dbReference type="Gene3D" id="3.90.550.10">
    <property type="entry name" value="Spore Coat Polysaccharide Biosynthesis Protein SpsA, Chain A"/>
    <property type="match status" value="1"/>
</dbReference>
<keyword evidence="4" id="KW-0812">Transmembrane</keyword>
<dbReference type="InterPro" id="IPR029044">
    <property type="entry name" value="Nucleotide-diphossugar_trans"/>
</dbReference>
<accession>A0ABT8L1N7</accession>
<sequence length="392" mass="44571">MEYIEWAFWILLFVIFYAYLGYGIVLVLLLKIKNLFSKPGAADSEPFEPEVTLFVAAYNEAAYIEDKIKNTLDIDYPRDKLRIVFVTDGSDDGTPEILRKHEGIHVYHQASRAGKIGAINRGMGFVISPIVIFSDANAMLNKQVVREMVKHYRNPAVGCVAGEKRILKREFDTASGAGEGIYWRYESALKKMDSNLNSAIGAAGELFSIRTELFEPVEKDTLLDDFIISMRIAARGHKIVYEPGAYASESASASIKDEMKRKVRICAGGLQSIVRLKALLNPFRFGLLSFQYISHRVLRWTLVPLFLLLVIPLNYLLMLDKQGIYILLFYGQVLFYSAALIGWFLENRSLRIKLVFVPFYFSIMNIAAFKGFFRYIKGSQSVLWERANRASV</sequence>
<feature type="transmembrane region" description="Helical" evidence="4">
    <location>
        <begin position="323"/>
        <end position="345"/>
    </location>
</feature>
<dbReference type="SUPFAM" id="SSF53448">
    <property type="entry name" value="Nucleotide-diphospho-sugar transferases"/>
    <property type="match status" value="1"/>
</dbReference>
<evidence type="ECO:0000256" key="4">
    <source>
        <dbReference type="SAM" id="Phobius"/>
    </source>
</evidence>
<dbReference type="Proteomes" id="UP001172083">
    <property type="component" value="Unassembled WGS sequence"/>
</dbReference>
<evidence type="ECO:0000313" key="7">
    <source>
        <dbReference type="Proteomes" id="UP001172083"/>
    </source>
</evidence>
<keyword evidence="2" id="KW-0328">Glycosyltransferase</keyword>
<gene>
    <name evidence="6" type="ORF">QQ020_06395</name>
</gene>
<dbReference type="RefSeq" id="WP_346756999.1">
    <property type="nucleotide sequence ID" value="NZ_JAUJEB010000001.1"/>
</dbReference>
<dbReference type="Pfam" id="PF00535">
    <property type="entry name" value="Glycos_transf_2"/>
    <property type="match status" value="1"/>
</dbReference>
<dbReference type="PANTHER" id="PTHR43630:SF1">
    <property type="entry name" value="POLY-BETA-1,6-N-ACETYL-D-GLUCOSAMINE SYNTHASE"/>
    <property type="match status" value="1"/>
</dbReference>
<evidence type="ECO:0000256" key="3">
    <source>
        <dbReference type="ARBA" id="ARBA00022679"/>
    </source>
</evidence>
<evidence type="ECO:0000256" key="2">
    <source>
        <dbReference type="ARBA" id="ARBA00022676"/>
    </source>
</evidence>
<protein>
    <submittedName>
        <fullName evidence="6">Glycosyltransferase family 2 protein</fullName>
    </submittedName>
</protein>
<feature type="transmembrane region" description="Helical" evidence="4">
    <location>
        <begin position="6"/>
        <end position="30"/>
    </location>
</feature>
<feature type="transmembrane region" description="Helical" evidence="4">
    <location>
        <begin position="357"/>
        <end position="376"/>
    </location>
</feature>
<keyword evidence="4" id="KW-1133">Transmembrane helix</keyword>
<evidence type="ECO:0000256" key="1">
    <source>
        <dbReference type="ARBA" id="ARBA00006739"/>
    </source>
</evidence>
<proteinExistence type="inferred from homology"/>
<dbReference type="CDD" id="cd06439">
    <property type="entry name" value="CESA_like_1"/>
    <property type="match status" value="1"/>
</dbReference>
<evidence type="ECO:0000313" key="6">
    <source>
        <dbReference type="EMBL" id="MDN5211669.1"/>
    </source>
</evidence>
<organism evidence="6 7">
    <name type="scientific">Agaribacillus aureus</name>
    <dbReference type="NCBI Taxonomy" id="3051825"/>
    <lineage>
        <taxon>Bacteria</taxon>
        <taxon>Pseudomonadati</taxon>
        <taxon>Bacteroidota</taxon>
        <taxon>Cytophagia</taxon>
        <taxon>Cytophagales</taxon>
        <taxon>Splendidivirgaceae</taxon>
        <taxon>Agaribacillus</taxon>
    </lineage>
</organism>
<feature type="domain" description="Glycosyltransferase 2-like" evidence="5">
    <location>
        <begin position="53"/>
        <end position="172"/>
    </location>
</feature>